<evidence type="ECO:0000313" key="4">
    <source>
        <dbReference type="Proteomes" id="UP000887569"/>
    </source>
</evidence>
<evidence type="ECO:0000256" key="1">
    <source>
        <dbReference type="ARBA" id="ARBA00023157"/>
    </source>
</evidence>
<dbReference type="AlphaFoldDB" id="A0A915AED5"/>
<dbReference type="InterPro" id="IPR050976">
    <property type="entry name" value="Snaclec"/>
</dbReference>
<evidence type="ECO:0000259" key="3">
    <source>
        <dbReference type="PROSITE" id="PS50041"/>
    </source>
</evidence>
<feature type="domain" description="C-type lectin" evidence="3">
    <location>
        <begin position="278"/>
        <end position="387"/>
    </location>
</feature>
<feature type="signal peptide" evidence="2">
    <location>
        <begin position="1"/>
        <end position="19"/>
    </location>
</feature>
<dbReference type="InterPro" id="IPR016186">
    <property type="entry name" value="C-type_lectin-like/link_sf"/>
</dbReference>
<dbReference type="Gene3D" id="3.10.100.10">
    <property type="entry name" value="Mannose-Binding Protein A, subunit A"/>
    <property type="match status" value="2"/>
</dbReference>
<proteinExistence type="predicted"/>
<dbReference type="Pfam" id="PF00059">
    <property type="entry name" value="Lectin_C"/>
    <property type="match status" value="2"/>
</dbReference>
<name>A0A915AED5_PARUN</name>
<dbReference type="InterPro" id="IPR016187">
    <property type="entry name" value="CTDL_fold"/>
</dbReference>
<sequence>MTIKVILLLVYSVSRIVWSELMCFNGGINAFENCYFLFHSLQTNEDAETICLSINSRLLTVFNEAEQNFAFGIAVERFTTSDYWLGLEKLDGQRSWRWNDGSTLFYSNWAEGYPSDKRNELCVAANLTNGKWYTVNCTEKRFPICKTMMIVDNCQSCLKGSGDLDGTLHNISVDDQLSSPNYFDNSNVPSSSLPDISADDRLISSSYFDDREASSQSSTSPVTPTEAVTLSCTPCEPCTVQTSPAPCASLSAVTTTPTETDDLRAKNWTYFWSTDAWYKVLNDHSSWMRWEHIANACLKEGGYLTSVHSDVENQFVYGLATGDHWCTHAAIGLRSSPSAVNVYQWVDFSTFDYANWRNNTDLPPSESNAYCGYMSNEKWGPWDLFDCGNTYGLCAVCKRISF</sequence>
<dbReference type="WBParaSite" id="PgR006_g169_t01">
    <property type="protein sequence ID" value="PgR006_g169_t01"/>
    <property type="gene ID" value="PgR006_g169"/>
</dbReference>
<keyword evidence="2" id="KW-0732">Signal</keyword>
<dbReference type="CDD" id="cd00037">
    <property type="entry name" value="CLECT"/>
    <property type="match status" value="2"/>
</dbReference>
<evidence type="ECO:0000313" key="5">
    <source>
        <dbReference type="WBParaSite" id="PgR006_g169_t01"/>
    </source>
</evidence>
<dbReference type="SUPFAM" id="SSF56436">
    <property type="entry name" value="C-type lectin-like"/>
    <property type="match status" value="2"/>
</dbReference>
<protein>
    <submittedName>
        <fullName evidence="5">C-type lectin domain-containing protein</fullName>
    </submittedName>
</protein>
<keyword evidence="4" id="KW-1185">Reference proteome</keyword>
<feature type="chain" id="PRO_5037633155" evidence="2">
    <location>
        <begin position="20"/>
        <end position="402"/>
    </location>
</feature>
<dbReference type="PANTHER" id="PTHR22991:SF40">
    <property type="entry name" value="PROTEIN CBG13490"/>
    <property type="match status" value="1"/>
</dbReference>
<organism evidence="4 5">
    <name type="scientific">Parascaris univalens</name>
    <name type="common">Nematode worm</name>
    <dbReference type="NCBI Taxonomy" id="6257"/>
    <lineage>
        <taxon>Eukaryota</taxon>
        <taxon>Metazoa</taxon>
        <taxon>Ecdysozoa</taxon>
        <taxon>Nematoda</taxon>
        <taxon>Chromadorea</taxon>
        <taxon>Rhabditida</taxon>
        <taxon>Spirurina</taxon>
        <taxon>Ascaridomorpha</taxon>
        <taxon>Ascaridoidea</taxon>
        <taxon>Ascarididae</taxon>
        <taxon>Parascaris</taxon>
    </lineage>
</organism>
<dbReference type="PANTHER" id="PTHR22991">
    <property type="entry name" value="PROTEIN CBG13490"/>
    <property type="match status" value="1"/>
</dbReference>
<dbReference type="PROSITE" id="PS50041">
    <property type="entry name" value="C_TYPE_LECTIN_2"/>
    <property type="match status" value="2"/>
</dbReference>
<evidence type="ECO:0000256" key="2">
    <source>
        <dbReference type="SAM" id="SignalP"/>
    </source>
</evidence>
<dbReference type="SMART" id="SM00034">
    <property type="entry name" value="CLECT"/>
    <property type="match status" value="2"/>
</dbReference>
<keyword evidence="1" id="KW-1015">Disulfide bond</keyword>
<accession>A0A915AED5</accession>
<reference evidence="5" key="1">
    <citation type="submission" date="2022-11" db="UniProtKB">
        <authorList>
            <consortium name="WormBaseParasite"/>
        </authorList>
    </citation>
    <scope>IDENTIFICATION</scope>
</reference>
<feature type="domain" description="C-type lectin" evidence="3">
    <location>
        <begin position="34"/>
        <end position="146"/>
    </location>
</feature>
<dbReference type="Proteomes" id="UP000887569">
    <property type="component" value="Unplaced"/>
</dbReference>
<dbReference type="InterPro" id="IPR001304">
    <property type="entry name" value="C-type_lectin-like"/>
</dbReference>